<protein>
    <submittedName>
        <fullName evidence="2 3">Aminoglycoside 2'-N-acetyltransferase</fullName>
        <ecNumber evidence="2">2.3.1.59</ecNumber>
    </submittedName>
</protein>
<evidence type="ECO:0000259" key="1">
    <source>
        <dbReference type="PROSITE" id="PS51186"/>
    </source>
</evidence>
<dbReference type="EMBL" id="JACIBU010000001">
    <property type="protein sequence ID" value="MBB3677750.1"/>
    <property type="molecule type" value="Genomic_DNA"/>
</dbReference>
<dbReference type="EMBL" id="QKNV01000105">
    <property type="protein sequence ID" value="PZA21220.1"/>
    <property type="molecule type" value="Genomic_DNA"/>
</dbReference>
<dbReference type="InterPro" id="IPR016181">
    <property type="entry name" value="Acyl_CoA_acyltransferase"/>
</dbReference>
<evidence type="ECO:0000313" key="4">
    <source>
        <dbReference type="Proteomes" id="UP000247602"/>
    </source>
</evidence>
<dbReference type="InterPro" id="IPR000182">
    <property type="entry name" value="GNAT_dom"/>
</dbReference>
<dbReference type="Proteomes" id="UP000580718">
    <property type="component" value="Unassembled WGS sequence"/>
</dbReference>
<dbReference type="SUPFAM" id="SSF55729">
    <property type="entry name" value="Acyl-CoA N-acyltransferases (Nat)"/>
    <property type="match status" value="1"/>
</dbReference>
<name>A0A323VAP3_9ACTN</name>
<gene>
    <name evidence="3" type="ORF">DMO24_11440</name>
    <name evidence="2" type="ORF">FHX36_003485</name>
</gene>
<dbReference type="Pfam" id="PF13527">
    <property type="entry name" value="Acetyltransf_9"/>
    <property type="match status" value="1"/>
</dbReference>
<keyword evidence="2" id="KW-0012">Acyltransferase</keyword>
<dbReference type="AlphaFoldDB" id="A0A323VAP3"/>
<dbReference type="GO" id="GO:0047921">
    <property type="term" value="F:aminoglycoside 2'-N-acetyltransferase activity"/>
    <property type="evidence" value="ECO:0007669"/>
    <property type="project" value="UniProtKB-EC"/>
</dbReference>
<feature type="domain" description="N-acetyltransferase" evidence="1">
    <location>
        <begin position="7"/>
        <end position="154"/>
    </location>
</feature>
<dbReference type="Proteomes" id="UP000247602">
    <property type="component" value="Unassembled WGS sequence"/>
</dbReference>
<evidence type="ECO:0000313" key="2">
    <source>
        <dbReference type="EMBL" id="MBB3677750.1"/>
    </source>
</evidence>
<keyword evidence="3" id="KW-0808">Transferase</keyword>
<reference evidence="3 4" key="1">
    <citation type="submission" date="2018-06" db="EMBL/GenBank/DDBJ databases">
        <title>Draft genome sequence of Modestobacter versicolor CP153-2.</title>
        <authorList>
            <person name="Gundlapally S.R."/>
        </authorList>
    </citation>
    <scope>NUCLEOTIDE SEQUENCE [LARGE SCALE GENOMIC DNA]</scope>
    <source>
        <strain evidence="3 4">CP153-2</strain>
    </source>
</reference>
<reference evidence="2 5" key="2">
    <citation type="submission" date="2020-08" db="EMBL/GenBank/DDBJ databases">
        <title>Sequencing the genomes of 1000 actinobacteria strains.</title>
        <authorList>
            <person name="Klenk H.-P."/>
        </authorList>
    </citation>
    <scope>NUCLEOTIDE SEQUENCE [LARGE SCALE GENOMIC DNA]</scope>
    <source>
        <strain evidence="2 5">DSM 16678</strain>
    </source>
</reference>
<dbReference type="EC" id="2.3.1.59" evidence="2"/>
<evidence type="ECO:0000313" key="3">
    <source>
        <dbReference type="EMBL" id="PZA21220.1"/>
    </source>
</evidence>
<dbReference type="Gene3D" id="3.40.630.30">
    <property type="match status" value="1"/>
</dbReference>
<dbReference type="RefSeq" id="WP_110552405.1">
    <property type="nucleotide sequence ID" value="NZ_JACIBU010000001.1"/>
</dbReference>
<dbReference type="CDD" id="cd04301">
    <property type="entry name" value="NAT_SF"/>
    <property type="match status" value="1"/>
</dbReference>
<accession>A0A323VAP3</accession>
<dbReference type="OrthoDB" id="70281at2"/>
<dbReference type="PROSITE" id="PS51186">
    <property type="entry name" value="GNAT"/>
    <property type="match status" value="1"/>
</dbReference>
<comment type="caution">
    <text evidence="3">The sequence shown here is derived from an EMBL/GenBank/DDBJ whole genome shotgun (WGS) entry which is preliminary data.</text>
</comment>
<evidence type="ECO:0000313" key="5">
    <source>
        <dbReference type="Proteomes" id="UP000580718"/>
    </source>
</evidence>
<sequence length="183" mass="18855">MSTTPAVTLRTAATADLAPHGLTAVRGLLDAAFAGEFADDDWSHALGGVHVLATVDGELVGHASVVVRQLVAGGRTLRTGYVEAVATAAHQRRRGVASAVMTEAERLVTGGFELGALSASEEAAALYAGRGWTAWTGPTAALTPDGVVDTPDEGVFVQPTPSTPAPPDTAGRLVCDWRRGDLW</sequence>
<proteinExistence type="predicted"/>
<organism evidence="3 4">
    <name type="scientific">Modestobacter versicolor</name>
    <dbReference type="NCBI Taxonomy" id="429133"/>
    <lineage>
        <taxon>Bacteria</taxon>
        <taxon>Bacillati</taxon>
        <taxon>Actinomycetota</taxon>
        <taxon>Actinomycetes</taxon>
        <taxon>Geodermatophilales</taxon>
        <taxon>Geodermatophilaceae</taxon>
        <taxon>Modestobacter</taxon>
    </lineage>
</organism>
<keyword evidence="4" id="KW-1185">Reference proteome</keyword>